<reference evidence="2 3" key="1">
    <citation type="journal article" date="2012" name="PLoS ONE">
        <title>Genome sequence and transcriptome analysis of the radioresistant bacterium Deinococcus gobiensis: insights into the extreme environmental adaptations.</title>
        <authorList>
            <person name="Yuan M."/>
            <person name="Chen M."/>
            <person name="Zhang W."/>
            <person name="Lu W."/>
            <person name="Wang J."/>
            <person name="Yang M."/>
            <person name="Zhao P."/>
            <person name="Tang R."/>
            <person name="Li X."/>
            <person name="Hao Y."/>
            <person name="Zhou Z."/>
            <person name="Zhan Y."/>
            <person name="Yu H."/>
            <person name="Teng C."/>
            <person name="Yan Y."/>
            <person name="Ping S."/>
            <person name="Wang Y."/>
            <person name="Lin M."/>
        </authorList>
    </citation>
    <scope>NUCLEOTIDE SEQUENCE [LARGE SCALE GENOMIC DNA]</scope>
    <source>
        <strain evidence="2 3">I-0</strain>
    </source>
</reference>
<evidence type="ECO:0000313" key="3">
    <source>
        <dbReference type="Proteomes" id="UP000007575"/>
    </source>
</evidence>
<feature type="compositionally biased region" description="Basic residues" evidence="1">
    <location>
        <begin position="1"/>
        <end position="11"/>
    </location>
</feature>
<evidence type="ECO:0000256" key="1">
    <source>
        <dbReference type="SAM" id="MobiDB-lite"/>
    </source>
</evidence>
<dbReference type="AlphaFoldDB" id="H8GYN0"/>
<keyword evidence="3" id="KW-1185">Reference proteome</keyword>
<dbReference type="KEGG" id="dgo:DGo_CA2150"/>
<organism evidence="2 3">
    <name type="scientific">Deinococcus gobiensis (strain DSM 21396 / JCM 16679 / CGMCC 1.7299 / I-0)</name>
    <dbReference type="NCBI Taxonomy" id="745776"/>
    <lineage>
        <taxon>Bacteria</taxon>
        <taxon>Thermotogati</taxon>
        <taxon>Deinococcota</taxon>
        <taxon>Deinococci</taxon>
        <taxon>Deinococcales</taxon>
        <taxon>Deinococcaceae</taxon>
        <taxon>Deinococcus</taxon>
    </lineage>
</organism>
<gene>
    <name evidence="2" type="ordered locus">DGo_CA2150</name>
</gene>
<sequence length="105" mass="11216">MEGRPPRRHGQPRGAGVVQAQDRPAVFRRGQAQQLGQQVAREVVVGDQDGHLRGVGTAQGRRPRADRSASPARPAAGNQSAAGRDPGRRQDEHPSARPVLSLPHS</sequence>
<dbReference type="EMBL" id="CP002191">
    <property type="protein sequence ID" value="AFD26077.1"/>
    <property type="molecule type" value="Genomic_DNA"/>
</dbReference>
<dbReference type="HOGENOM" id="CLU_2232163_0_0_0"/>
<accession>H8GYN0</accession>
<proteinExistence type="predicted"/>
<dbReference type="Proteomes" id="UP000007575">
    <property type="component" value="Chromosome"/>
</dbReference>
<evidence type="ECO:0000313" key="2">
    <source>
        <dbReference type="EMBL" id="AFD26077.1"/>
    </source>
</evidence>
<feature type="region of interest" description="Disordered" evidence="1">
    <location>
        <begin position="46"/>
        <end position="105"/>
    </location>
</feature>
<feature type="region of interest" description="Disordered" evidence="1">
    <location>
        <begin position="1"/>
        <end position="23"/>
    </location>
</feature>
<dbReference type="PATRIC" id="fig|745776.4.peg.2206"/>
<name>H8GYN0_DEIGI</name>
<feature type="compositionally biased region" description="Basic and acidic residues" evidence="1">
    <location>
        <begin position="85"/>
        <end position="95"/>
    </location>
</feature>
<protein>
    <submittedName>
        <fullName evidence="2">Uncharacterized protein</fullName>
    </submittedName>
</protein>